<dbReference type="PANTHER" id="PTHR33116">
    <property type="entry name" value="REVERSE TRANSCRIPTASE ZINC-BINDING DOMAIN-CONTAINING PROTEIN-RELATED-RELATED"/>
    <property type="match status" value="1"/>
</dbReference>
<dbReference type="GO" id="GO:0003676">
    <property type="term" value="F:nucleic acid binding"/>
    <property type="evidence" value="ECO:0007669"/>
    <property type="project" value="InterPro"/>
</dbReference>
<evidence type="ECO:0000313" key="2">
    <source>
        <dbReference type="EMBL" id="SPD06033.1"/>
    </source>
</evidence>
<dbReference type="Pfam" id="PF13456">
    <property type="entry name" value="RVT_3"/>
    <property type="match status" value="1"/>
</dbReference>
<dbReference type="InterPro" id="IPR043502">
    <property type="entry name" value="DNA/RNA_pol_sf"/>
</dbReference>
<dbReference type="InterPro" id="IPR036397">
    <property type="entry name" value="RNaseH_sf"/>
</dbReference>
<accession>A0A2N9H2L4</accession>
<dbReference type="Pfam" id="PF00078">
    <property type="entry name" value="RVT_1"/>
    <property type="match status" value="1"/>
</dbReference>
<dbReference type="Pfam" id="PF13966">
    <property type="entry name" value="zf-RVT"/>
    <property type="match status" value="1"/>
</dbReference>
<gene>
    <name evidence="2" type="ORF">FSB_LOCUS33915</name>
</gene>
<dbReference type="GO" id="GO:0004523">
    <property type="term" value="F:RNA-DNA hybrid ribonuclease activity"/>
    <property type="evidence" value="ECO:0007669"/>
    <property type="project" value="InterPro"/>
</dbReference>
<dbReference type="AlphaFoldDB" id="A0A2N9H2L4"/>
<dbReference type="InterPro" id="IPR026960">
    <property type="entry name" value="RVT-Znf"/>
</dbReference>
<dbReference type="SUPFAM" id="SSF56672">
    <property type="entry name" value="DNA/RNA polymerases"/>
    <property type="match status" value="1"/>
</dbReference>
<name>A0A2N9H2L4_FAGSY</name>
<dbReference type="InterPro" id="IPR044730">
    <property type="entry name" value="RNase_H-like_dom_plant"/>
</dbReference>
<proteinExistence type="predicted"/>
<organism evidence="2">
    <name type="scientific">Fagus sylvatica</name>
    <name type="common">Beechnut</name>
    <dbReference type="NCBI Taxonomy" id="28930"/>
    <lineage>
        <taxon>Eukaryota</taxon>
        <taxon>Viridiplantae</taxon>
        <taxon>Streptophyta</taxon>
        <taxon>Embryophyta</taxon>
        <taxon>Tracheophyta</taxon>
        <taxon>Spermatophyta</taxon>
        <taxon>Magnoliopsida</taxon>
        <taxon>eudicotyledons</taxon>
        <taxon>Gunneridae</taxon>
        <taxon>Pentapetalae</taxon>
        <taxon>rosids</taxon>
        <taxon>fabids</taxon>
        <taxon>Fagales</taxon>
        <taxon>Fagaceae</taxon>
        <taxon>Fagus</taxon>
    </lineage>
</organism>
<protein>
    <recommendedName>
        <fullName evidence="1">Reverse transcriptase domain-containing protein</fullName>
    </recommendedName>
</protein>
<dbReference type="CDD" id="cd06222">
    <property type="entry name" value="RNase_H_like"/>
    <property type="match status" value="1"/>
</dbReference>
<evidence type="ECO:0000259" key="1">
    <source>
        <dbReference type="PROSITE" id="PS50878"/>
    </source>
</evidence>
<dbReference type="EMBL" id="OIVN01002735">
    <property type="protein sequence ID" value="SPD06033.1"/>
    <property type="molecule type" value="Genomic_DNA"/>
</dbReference>
<dbReference type="PROSITE" id="PS50878">
    <property type="entry name" value="RT_POL"/>
    <property type="match status" value="1"/>
</dbReference>
<dbReference type="CDD" id="cd01650">
    <property type="entry name" value="RT_nLTR_like"/>
    <property type="match status" value="1"/>
</dbReference>
<dbReference type="Gene3D" id="3.30.420.10">
    <property type="entry name" value="Ribonuclease H-like superfamily/Ribonuclease H"/>
    <property type="match status" value="1"/>
</dbReference>
<feature type="domain" description="Reverse transcriptase" evidence="1">
    <location>
        <begin position="232"/>
        <end position="513"/>
    </location>
</feature>
<dbReference type="SUPFAM" id="SSF53098">
    <property type="entry name" value="Ribonuclease H-like"/>
    <property type="match status" value="1"/>
</dbReference>
<dbReference type="InterPro" id="IPR002156">
    <property type="entry name" value="RNaseH_domain"/>
</dbReference>
<sequence>MWTRDPRCGGVVKEAWKLEVSGSPSFVLCRKQANTTLALKKWNRKVFGLCQTHISDISNAIAEVQREDPTVANASQEAKLQGELNEWLRRNEILWHQKSRETWLKDGDKNSRFFHISTIIRRKRNSIDSIKDDNGEWLICKKDIREHVVDKFFNLYTEEPVDFPSNLNQLILPAISDEENLELCSIPSHQDIKNVIFAMGSQKAPGPDGLPTLFYKKYWNVVGNSVTEAIQNFFNTGKLLREVNNSFLVLIPKINSPSSINHYRPISLCNTVYKAISKLLVSKIRPLLERLVSPCQSAFIPGRWIAENQLIVHELLHSFKRRKVKGGFIAMKLDLQKAYDRVNWKFLRAVLVNFGFHEVVVNWIMECISSVSFSILINGGKSKPFTPSRGLRQGDPLSPYLFILCQDVLSRLIEREHSAGCIKGVNMNRGGPMFTNVMFADDIMLFSKACNQDVSAFNKCLETFCSWSGQLVNRNKSGLIFSKLVPLNQKRRLKAELQMNKVQENASYLGAPLFASGKRLRDFNFFQEKLEARLKGWRSKNLSWAGRHTLIKSVALALPTYTFSTFDVPVGICNKLDAATCRFWWNPKKDKGGFIAWKTWEQLCGPKIHGDLGFSTTKKFNEALLAKLTWFVATKRVSPCIAALRTVERLKSLINKGACFLVGDGASIDVWKEPWVPWLHNFTPIPKSESFLNIPLKVADLIDEDTRRWNLAVLIELFDANSVGAILKIVLPHNPKPDKLIWVLNSKGNFTVQSALQASLVPCVVDPRITWKALWKLNMHDRLKIFIWRVASGIRPTKMNLVQKLGVGNSLCPLCLNVEESLDHLFFKCSISRAIWFSSYWAIRFDSLSLSSSQEVLHFICNPLSSISAIPGGNLHPIHISIQRALTLDRILEHIHALEAATLSPDHSLVFWSSPALGVIKLNVDATLTSCKASIAVIARNFEGFIIKAWAKDFNPIDSLFAEASAIVWALELAVAERFNKVIIESDAKGCVDDLECPPNEGCWQIRSFSSRSLELFSCFSSCNVQWVRREANQTAHALAKVALSLDLPFLCNMDSLPPSVMEAWFRDVVLFSSR</sequence>
<dbReference type="InterPro" id="IPR000477">
    <property type="entry name" value="RT_dom"/>
</dbReference>
<dbReference type="PANTHER" id="PTHR33116:SF86">
    <property type="entry name" value="REVERSE TRANSCRIPTASE DOMAIN-CONTAINING PROTEIN"/>
    <property type="match status" value="1"/>
</dbReference>
<dbReference type="InterPro" id="IPR012337">
    <property type="entry name" value="RNaseH-like_sf"/>
</dbReference>
<reference evidence="2" key="1">
    <citation type="submission" date="2018-02" db="EMBL/GenBank/DDBJ databases">
        <authorList>
            <person name="Cohen D.B."/>
            <person name="Kent A.D."/>
        </authorList>
    </citation>
    <scope>NUCLEOTIDE SEQUENCE</scope>
</reference>